<dbReference type="PANTHER" id="PTHR12963:SF4">
    <property type="entry name" value="ACTIVATING SIGNAL COINTEGRATOR 1"/>
    <property type="match status" value="1"/>
</dbReference>
<organism evidence="4 5">
    <name type="scientific">[Candida] railenensis</name>
    <dbReference type="NCBI Taxonomy" id="45579"/>
    <lineage>
        <taxon>Eukaryota</taxon>
        <taxon>Fungi</taxon>
        <taxon>Dikarya</taxon>
        <taxon>Ascomycota</taxon>
        <taxon>Saccharomycotina</taxon>
        <taxon>Pichiomycetes</taxon>
        <taxon>Debaryomycetaceae</taxon>
        <taxon>Kurtzmaniella</taxon>
    </lineage>
</organism>
<dbReference type="OrthoDB" id="338816at2759"/>
<evidence type="ECO:0000313" key="4">
    <source>
        <dbReference type="EMBL" id="CAH2351815.1"/>
    </source>
</evidence>
<dbReference type="EMBL" id="CAKXYY010000004">
    <property type="protein sequence ID" value="CAH2351815.1"/>
    <property type="molecule type" value="Genomic_DNA"/>
</dbReference>
<dbReference type="Pfam" id="PF06221">
    <property type="entry name" value="zf-C2HC5"/>
    <property type="match status" value="1"/>
</dbReference>
<gene>
    <name evidence="4" type="ORF">CLIB1423_04S06590</name>
</gene>
<feature type="domain" description="TRIP4/RQT4 C2HC5-type zinc finger" evidence="3">
    <location>
        <begin position="170"/>
        <end position="221"/>
    </location>
</feature>
<evidence type="ECO:0000313" key="5">
    <source>
        <dbReference type="Proteomes" id="UP000837801"/>
    </source>
</evidence>
<dbReference type="GO" id="GO:0072344">
    <property type="term" value="P:rescue of stalled ribosome"/>
    <property type="evidence" value="ECO:0007669"/>
    <property type="project" value="InterPro"/>
</dbReference>
<dbReference type="GO" id="GO:0008270">
    <property type="term" value="F:zinc ion binding"/>
    <property type="evidence" value="ECO:0007669"/>
    <property type="project" value="InterPro"/>
</dbReference>
<evidence type="ECO:0000256" key="1">
    <source>
        <dbReference type="SAM" id="Coils"/>
    </source>
</evidence>
<evidence type="ECO:0000256" key="2">
    <source>
        <dbReference type="SAM" id="MobiDB-lite"/>
    </source>
</evidence>
<dbReference type="InterPro" id="IPR009349">
    <property type="entry name" value="TRIP4/RQT4_C2HC5_Znf"/>
</dbReference>
<reference evidence="4" key="1">
    <citation type="submission" date="2022-03" db="EMBL/GenBank/DDBJ databases">
        <authorList>
            <person name="Legras J.-L."/>
            <person name="Devillers H."/>
            <person name="Grondin C."/>
        </authorList>
    </citation>
    <scope>NUCLEOTIDE SEQUENCE</scope>
    <source>
        <strain evidence="4">CLIB 1423</strain>
    </source>
</reference>
<dbReference type="GO" id="GO:0180022">
    <property type="term" value="C:RQC-trigger complex"/>
    <property type="evidence" value="ECO:0007669"/>
    <property type="project" value="InterPro"/>
</dbReference>
<feature type="compositionally biased region" description="Polar residues" evidence="2">
    <location>
        <begin position="121"/>
        <end position="130"/>
    </location>
</feature>
<dbReference type="GO" id="GO:0005634">
    <property type="term" value="C:nucleus"/>
    <property type="evidence" value="ECO:0007669"/>
    <property type="project" value="InterPro"/>
</dbReference>
<dbReference type="GO" id="GO:0045893">
    <property type="term" value="P:positive regulation of DNA-templated transcription"/>
    <property type="evidence" value="ECO:0007669"/>
    <property type="project" value="TreeGrafter"/>
</dbReference>
<feature type="compositionally biased region" description="Basic and acidic residues" evidence="2">
    <location>
        <begin position="80"/>
        <end position="92"/>
    </location>
</feature>
<evidence type="ECO:0000259" key="3">
    <source>
        <dbReference type="Pfam" id="PF06221"/>
    </source>
</evidence>
<feature type="region of interest" description="Disordered" evidence="2">
    <location>
        <begin position="73"/>
        <end position="144"/>
    </location>
</feature>
<dbReference type="InterPro" id="IPR039128">
    <property type="entry name" value="TRIP4-like"/>
</dbReference>
<feature type="compositionally biased region" description="Polar residues" evidence="2">
    <location>
        <begin position="95"/>
        <end position="111"/>
    </location>
</feature>
<dbReference type="AlphaFoldDB" id="A0A9P0VWX3"/>
<feature type="coiled-coil region" evidence="1">
    <location>
        <begin position="274"/>
        <end position="315"/>
    </location>
</feature>
<keyword evidence="5" id="KW-1185">Reference proteome</keyword>
<keyword evidence="1" id="KW-0175">Coiled coil</keyword>
<name>A0A9P0VWX3_9ASCO</name>
<proteinExistence type="predicted"/>
<sequence length="518" mass="57797">MSLDALRQFSINSISSILPLDGETCSQMVDHVLTLGTDSEIQNYFLQLLGESDDSLSFIHKFLEWKHEITKKSQSSQKKKFNDTHHENETKSKKQSQPAWGSGASASTAQGVDNKGRLSGKTKSTTTSQLLDGKVKPSSKKSKKKNLDNLKDIDALLTELEINSDDHSGRRVCNCMATRHPLFEVAPNCLNCGKIICAKEGLQPCSYCGNELLSASEKLEIMQILNTEKVSLEEKQPDLKKKIAESSAIAAKQKAKAKKITITMKAGENLWHAQDRALKEADKAKKEAAELLAAQKKELAEIEEQAKELKKYERAQNVTPELLAAQEKLETLLNFQATGAERTRIIDNAADFDTSAASSGISSGSMWLSPIERALQLRKQQRQLRKNKTTEMNRTGRGKKIVEMVIRNGKVEMVERNAIPGEVTPSLPNSENEDASDFEDQAEIRELEQKIKDKKSIEDSSISKNVWDYEKDSETWEKPVYIGSGVENGEGREALGQQLPNKPRVQFFNDSETNELLV</sequence>
<dbReference type="PANTHER" id="PTHR12963">
    <property type="entry name" value="THYROID RECEPTOR INTERACTING PROTEIN RELATED"/>
    <property type="match status" value="1"/>
</dbReference>
<comment type="caution">
    <text evidence="4">The sequence shown here is derived from an EMBL/GenBank/DDBJ whole genome shotgun (WGS) entry which is preliminary data.</text>
</comment>
<dbReference type="Proteomes" id="UP000837801">
    <property type="component" value="Unassembled WGS sequence"/>
</dbReference>
<accession>A0A9P0VWX3</accession>
<protein>
    <submittedName>
        <fullName evidence="4">RQC trigger complex subunit Rqt4p</fullName>
    </submittedName>
</protein>